<keyword evidence="10" id="KW-0408">Iron</keyword>
<evidence type="ECO:0000313" key="15">
    <source>
        <dbReference type="Proteomes" id="UP000032266"/>
    </source>
</evidence>
<evidence type="ECO:0000259" key="13">
    <source>
        <dbReference type="Pfam" id="PF01292"/>
    </source>
</evidence>
<keyword evidence="8" id="KW-0249">Electron transport</keyword>
<keyword evidence="15" id="KW-1185">Reference proteome</keyword>
<keyword evidence="5" id="KW-0349">Heme</keyword>
<evidence type="ECO:0000256" key="6">
    <source>
        <dbReference type="ARBA" id="ARBA00022692"/>
    </source>
</evidence>
<sequence>MNQTTERILLFKAYERFWHWAQAVLIIFMALTGFEIHGNYTLFGFDRATQLHEMSAWSLVVLWVFTIFWHLTTGEYKHYLPTRKGLWEQLMYYSRGIFSGEPHPFHPSTAAKHNPLQRLAYLLLKILIIPAIWISGLLYLFYNEWARFELINAGLSLEIVALIHTAAAFLILTFLVAHLYLITTGATVGQFMKAMISGWEEVPVRHHQSEDTTDKPHSSL</sequence>
<evidence type="ECO:0000256" key="7">
    <source>
        <dbReference type="ARBA" id="ARBA00022723"/>
    </source>
</evidence>
<dbReference type="PRINTS" id="PR00161">
    <property type="entry name" value="NIHGNASECYTB"/>
</dbReference>
<dbReference type="PANTHER" id="PTHR30485:SF1">
    <property type="entry name" value="CYTOCHROME YDHU-RELATED"/>
    <property type="match status" value="1"/>
</dbReference>
<evidence type="ECO:0000256" key="9">
    <source>
        <dbReference type="ARBA" id="ARBA00022989"/>
    </source>
</evidence>
<comment type="similarity">
    <text evidence="2">Belongs to the HupC/HyaC/HydC family.</text>
</comment>
<protein>
    <submittedName>
        <fullName evidence="14">Thiosulfate reductase cytochrome B subunit (Membrane anchoring protein)</fullName>
    </submittedName>
</protein>
<comment type="subcellular location">
    <subcellularLocation>
        <location evidence="1">Cell membrane</location>
        <topology evidence="1">Multi-pass membrane protein</topology>
    </subcellularLocation>
</comment>
<dbReference type="HOGENOM" id="CLU_097472_1_0_6"/>
<feature type="transmembrane region" description="Helical" evidence="12">
    <location>
        <begin position="122"/>
        <end position="142"/>
    </location>
</feature>
<dbReference type="GO" id="GO:0005886">
    <property type="term" value="C:plasma membrane"/>
    <property type="evidence" value="ECO:0007669"/>
    <property type="project" value="UniProtKB-SubCell"/>
</dbReference>
<dbReference type="GO" id="GO:0022904">
    <property type="term" value="P:respiratory electron transport chain"/>
    <property type="evidence" value="ECO:0007669"/>
    <property type="project" value="InterPro"/>
</dbReference>
<dbReference type="GO" id="GO:0009055">
    <property type="term" value="F:electron transfer activity"/>
    <property type="evidence" value="ECO:0007669"/>
    <property type="project" value="InterPro"/>
</dbReference>
<feature type="transmembrane region" description="Helical" evidence="12">
    <location>
        <begin position="162"/>
        <end position="183"/>
    </location>
</feature>
<dbReference type="InterPro" id="IPR051542">
    <property type="entry name" value="Hydrogenase_cytochrome"/>
</dbReference>
<accession>A0A0C5UYZ0</accession>
<dbReference type="PATRIC" id="fig|1445510.3.peg.487"/>
<feature type="transmembrane region" description="Helical" evidence="12">
    <location>
        <begin position="54"/>
        <end position="71"/>
    </location>
</feature>
<dbReference type="RefSeq" id="WP_044615587.1">
    <property type="nucleotide sequence ID" value="NZ_CP007142.1"/>
</dbReference>
<dbReference type="InterPro" id="IPR000516">
    <property type="entry name" value="Ni-dep_Hydgase_cyt-B"/>
</dbReference>
<evidence type="ECO:0000256" key="2">
    <source>
        <dbReference type="ARBA" id="ARBA00008622"/>
    </source>
</evidence>
<feature type="transmembrane region" description="Helical" evidence="12">
    <location>
        <begin position="17"/>
        <end position="34"/>
    </location>
</feature>
<keyword evidence="6 12" id="KW-0812">Transmembrane</keyword>
<gene>
    <name evidence="14" type="ORF">YC6258_00500</name>
</gene>
<dbReference type="OrthoDB" id="1117555at2"/>
<dbReference type="EMBL" id="CP007142">
    <property type="protein sequence ID" value="AJQ92550.1"/>
    <property type="molecule type" value="Genomic_DNA"/>
</dbReference>
<evidence type="ECO:0000256" key="3">
    <source>
        <dbReference type="ARBA" id="ARBA00022448"/>
    </source>
</evidence>
<dbReference type="InterPro" id="IPR016174">
    <property type="entry name" value="Di-haem_cyt_TM"/>
</dbReference>
<dbReference type="KEGG" id="gsn:YC6258_00500"/>
<name>A0A0C5UYZ0_9GAMM</name>
<dbReference type="Pfam" id="PF01292">
    <property type="entry name" value="Ni_hydr_CYTB"/>
    <property type="match status" value="1"/>
</dbReference>
<evidence type="ECO:0000256" key="10">
    <source>
        <dbReference type="ARBA" id="ARBA00023004"/>
    </source>
</evidence>
<keyword evidence="4" id="KW-1003">Cell membrane</keyword>
<organism evidence="14 15">
    <name type="scientific">Gynuella sunshinyii YC6258</name>
    <dbReference type="NCBI Taxonomy" id="1445510"/>
    <lineage>
        <taxon>Bacteria</taxon>
        <taxon>Pseudomonadati</taxon>
        <taxon>Pseudomonadota</taxon>
        <taxon>Gammaproteobacteria</taxon>
        <taxon>Oceanospirillales</taxon>
        <taxon>Saccharospirillaceae</taxon>
        <taxon>Gynuella</taxon>
    </lineage>
</organism>
<dbReference type="PANTHER" id="PTHR30485">
    <property type="entry name" value="NI/FE-HYDROGENASE 1 B-TYPE CYTOCHROME SUBUNIT"/>
    <property type="match status" value="1"/>
</dbReference>
<evidence type="ECO:0000256" key="11">
    <source>
        <dbReference type="ARBA" id="ARBA00023136"/>
    </source>
</evidence>
<reference evidence="14 15" key="1">
    <citation type="submission" date="2014-01" db="EMBL/GenBank/DDBJ databases">
        <title>Full genme sequencing of cellulolytic bacterium Gynuella sunshinyii YC6258T gen. nov., sp. nov.</title>
        <authorList>
            <person name="Khan H."/>
            <person name="Chung E.J."/>
            <person name="Chung Y.R."/>
        </authorList>
    </citation>
    <scope>NUCLEOTIDE SEQUENCE [LARGE SCALE GENOMIC DNA]</scope>
    <source>
        <strain evidence="14 15">YC6258</strain>
    </source>
</reference>
<keyword evidence="11 12" id="KW-0472">Membrane</keyword>
<evidence type="ECO:0000256" key="4">
    <source>
        <dbReference type="ARBA" id="ARBA00022475"/>
    </source>
</evidence>
<dbReference type="STRING" id="1445510.YC6258_00500"/>
<dbReference type="InterPro" id="IPR011577">
    <property type="entry name" value="Cyt_b561_bac/Ni-Hgenase"/>
</dbReference>
<keyword evidence="3" id="KW-0813">Transport</keyword>
<keyword evidence="9 12" id="KW-1133">Transmembrane helix</keyword>
<dbReference type="GO" id="GO:0020037">
    <property type="term" value="F:heme binding"/>
    <property type="evidence" value="ECO:0007669"/>
    <property type="project" value="TreeGrafter"/>
</dbReference>
<keyword evidence="7" id="KW-0479">Metal-binding</keyword>
<dbReference type="AlphaFoldDB" id="A0A0C5UYZ0"/>
<evidence type="ECO:0000256" key="1">
    <source>
        <dbReference type="ARBA" id="ARBA00004651"/>
    </source>
</evidence>
<feature type="domain" description="Cytochrome b561 bacterial/Ni-hydrogenase" evidence="13">
    <location>
        <begin position="12"/>
        <end position="198"/>
    </location>
</feature>
<dbReference type="Gene3D" id="1.20.950.20">
    <property type="entry name" value="Transmembrane di-heme cytochromes, Chain C"/>
    <property type="match status" value="1"/>
</dbReference>
<dbReference type="GO" id="GO:0005506">
    <property type="term" value="F:iron ion binding"/>
    <property type="evidence" value="ECO:0007669"/>
    <property type="project" value="InterPro"/>
</dbReference>
<dbReference type="SUPFAM" id="SSF81342">
    <property type="entry name" value="Transmembrane di-heme cytochromes"/>
    <property type="match status" value="1"/>
</dbReference>
<proteinExistence type="inferred from homology"/>
<evidence type="ECO:0000256" key="8">
    <source>
        <dbReference type="ARBA" id="ARBA00022982"/>
    </source>
</evidence>
<evidence type="ECO:0000256" key="12">
    <source>
        <dbReference type="SAM" id="Phobius"/>
    </source>
</evidence>
<evidence type="ECO:0000313" key="14">
    <source>
        <dbReference type="EMBL" id="AJQ92550.1"/>
    </source>
</evidence>
<dbReference type="Proteomes" id="UP000032266">
    <property type="component" value="Chromosome"/>
</dbReference>
<evidence type="ECO:0000256" key="5">
    <source>
        <dbReference type="ARBA" id="ARBA00022617"/>
    </source>
</evidence>